<name>A0A644UNG4_9ZZZZ</name>
<protein>
    <recommendedName>
        <fullName evidence="2">NAD-specific glutamate dehydrogenase</fullName>
    </recommendedName>
</protein>
<gene>
    <name evidence="1" type="ORF">SDC9_26374</name>
</gene>
<comment type="caution">
    <text evidence="1">The sequence shown here is derived from an EMBL/GenBank/DDBJ whole genome shotgun (WGS) entry which is preliminary data.</text>
</comment>
<evidence type="ECO:0008006" key="2">
    <source>
        <dbReference type="Google" id="ProtNLM"/>
    </source>
</evidence>
<dbReference type="EMBL" id="VSSQ01000138">
    <property type="protein sequence ID" value="MPL80474.1"/>
    <property type="molecule type" value="Genomic_DNA"/>
</dbReference>
<accession>A0A644UNG4</accession>
<dbReference type="AlphaFoldDB" id="A0A644UNG4"/>
<proteinExistence type="predicted"/>
<organism evidence="1">
    <name type="scientific">bioreactor metagenome</name>
    <dbReference type="NCBI Taxonomy" id="1076179"/>
    <lineage>
        <taxon>unclassified sequences</taxon>
        <taxon>metagenomes</taxon>
        <taxon>ecological metagenomes</taxon>
    </lineage>
</organism>
<sequence>MARRKQVDHAGDRIARRDHQVGTDAGGDLVARGVEMAGDRARRGEAGELQAFALHHVEGQHGVDRAFDRGAADLAVALRGMGVAHREQRALDLDRQVERGARRQIADVEVAADPARRHDRLRARRGGGDADGAAEGLQRHLAVAAPERLTGRRCVIFPDVQRRFGELVGQQAEARDVCRPAPGGALFLARGEAVDRHLQHVAGHRPVNIDGAGDRVDLAEIERLHILDRRGRAKLARRGVKTVEEDGRARRHRLDRGKRVVPAEMVLRAVDRVAAGFAHMRLLRHIDIIIVHRDRDRIDVEVIAAAHARRLHRVAVLVEHRHPGGVLHDLHVDVRPQRQPFVLLCRIDDGIGLGRFGIEILVAVPRPVPAALDRAGTAEDRAVEVRRIGEVGDPGHAARPDHRCGLRRAARFDHVRLGQRLDLGLDPDRRQILLDRLRDARVRVGVHHVKLGLEAVGIARLGQHRLGLRRIEGIARVILGVARHRGRQRLRRGGGAAVDHLHDPVLVDRHVDRAADLDGVEGLHLDVQRDVAGLQLAADDDLLLLVGVVHHLGEFRRRDAVAGDVDLALLQAQQRHDRLLADFEGHAVEIGQAGAPVVGVLRQQQLLPDRPVAQLEGAGADRVLAEIGAPFLDFLLRHDRGEVQRHHVQEGGVGARQLDLHGGGVEDGHARQAGGRAVGHRVIAGDRAEEARAGRLRCGRGDAVERIFHVLGGHLAAVVELHALAQVEGIGLAVGRDLVAFGKPRAQLGGARHVIHQPVEDRLDHRPVLPVVADRRVERGDVVLVGDDDVAAGFGVLIGGVVLRRGEAGEGQRHRKSARRQQRVHQAHLRLRLLDRWWS</sequence>
<reference evidence="1" key="1">
    <citation type="submission" date="2019-08" db="EMBL/GenBank/DDBJ databases">
        <authorList>
            <person name="Kucharzyk K."/>
            <person name="Murdoch R.W."/>
            <person name="Higgins S."/>
            <person name="Loffler F."/>
        </authorList>
    </citation>
    <scope>NUCLEOTIDE SEQUENCE</scope>
</reference>
<evidence type="ECO:0000313" key="1">
    <source>
        <dbReference type="EMBL" id="MPL80474.1"/>
    </source>
</evidence>